<keyword evidence="1" id="KW-1133">Transmembrane helix</keyword>
<gene>
    <name evidence="2" type="ORF">Q5H94_16595</name>
</gene>
<reference evidence="2" key="1">
    <citation type="submission" date="2023-07" db="EMBL/GenBank/DDBJ databases">
        <authorList>
            <person name="Kim M.K."/>
        </authorList>
    </citation>
    <scope>NUCLEOTIDE SEQUENCE</scope>
    <source>
        <strain evidence="2">CA1-15</strain>
    </source>
</reference>
<sequence>MASEDEWFQPKRFGYGAGLPIRWQGWAVLAAYAAVLTGAGLWLLPRHHMLPFYGITAAATAALLVTCARHTRGGWKWRSGGED</sequence>
<organism evidence="2 3">
    <name type="scientific">Sphingomonas immobilis</name>
    <dbReference type="NCBI Taxonomy" id="3063997"/>
    <lineage>
        <taxon>Bacteria</taxon>
        <taxon>Pseudomonadati</taxon>
        <taxon>Pseudomonadota</taxon>
        <taxon>Alphaproteobacteria</taxon>
        <taxon>Sphingomonadales</taxon>
        <taxon>Sphingomonadaceae</taxon>
        <taxon>Sphingomonas</taxon>
    </lineage>
</organism>
<comment type="caution">
    <text evidence="2">The sequence shown here is derived from an EMBL/GenBank/DDBJ whole genome shotgun (WGS) entry which is preliminary data.</text>
</comment>
<keyword evidence="3" id="KW-1185">Reference proteome</keyword>
<keyword evidence="1" id="KW-0812">Transmembrane</keyword>
<feature type="transmembrane region" description="Helical" evidence="1">
    <location>
        <begin position="21"/>
        <end position="44"/>
    </location>
</feature>
<name>A0ABT9A3N0_9SPHN</name>
<evidence type="ECO:0000313" key="3">
    <source>
        <dbReference type="Proteomes" id="UP001176468"/>
    </source>
</evidence>
<evidence type="ECO:0000313" key="2">
    <source>
        <dbReference type="EMBL" id="MDO7843949.1"/>
    </source>
</evidence>
<dbReference type="RefSeq" id="WP_304562401.1">
    <property type="nucleotide sequence ID" value="NZ_JAUQSZ010000012.1"/>
</dbReference>
<keyword evidence="1" id="KW-0472">Membrane</keyword>
<dbReference type="EMBL" id="JAUQSZ010000012">
    <property type="protein sequence ID" value="MDO7843949.1"/>
    <property type="molecule type" value="Genomic_DNA"/>
</dbReference>
<evidence type="ECO:0000256" key="1">
    <source>
        <dbReference type="SAM" id="Phobius"/>
    </source>
</evidence>
<dbReference type="Proteomes" id="UP001176468">
    <property type="component" value="Unassembled WGS sequence"/>
</dbReference>
<accession>A0ABT9A3N0</accession>
<feature type="transmembrane region" description="Helical" evidence="1">
    <location>
        <begin position="50"/>
        <end position="68"/>
    </location>
</feature>
<protein>
    <submittedName>
        <fullName evidence="2">Uncharacterized protein</fullName>
    </submittedName>
</protein>
<proteinExistence type="predicted"/>